<dbReference type="RefSeq" id="XP_013432493.1">
    <property type="nucleotide sequence ID" value="XM_013577039.1"/>
</dbReference>
<protein>
    <recommendedName>
        <fullName evidence="5">Rhoptry neck protein</fullName>
    </recommendedName>
</protein>
<sequence length="2087" mass="231231">MTSKGKLSCLLHEVWMGLFVLGILTAWTGISTVAKERNQVISPHFGPPEWLSAQPSHSAGEISRLAVLGKSEVESYGEKEIDDSYGQSMVETGKEKSKLVGLLEHEQIMYYSQNLQHAFKRYKAVAAEEVMASLALKHTYTFKRSLLDRKSYTQRKMEILEALRAVNAGGQALDLILANKSRPLFSWASSLWRNPLATLSNVVTVAFNETFEKTAGFPTDEVKSACFSFGYRVNSIAPYTAVLPGGIFGSMLKSLSRSFMLVFYPAYASFRGIFALMIGVICKTGIIASFEKLVKTLVNIARLGLRGTRMLFRRFAVRGDPVASPLVQDLLRRLSPAMITLLFQLYAVDVRDITEKGKLASEALAAGTASWNYADGLWIGAFDFGRAFINTIRTYKQRAEAFVGYCESRVMETRPGTPEEQAMLDLGQEAGAFGDSTTNGLPSGFQEVPSTEELMNAFDAIAPGVSVEPEEAKRRLDSACRKNRRFVASFKTDPMRYVQSVVNQIVKILKYDFKFFQSYIGEMMSIFYDTAYLLLNADVANVLNEKLPVDSVGEQVQAAIGRFQMHREAALEASKTSLPRKMFREPWLVKSARDLAHGFFESAGGLSLYYVVDDMGSETLRTRRDRAAFKLLSAGAGKLRKSVESLYGQFLSSRIMITRLEGHESVKTIQDFLGKCNPKLGVPDSDVCGKIVTTEVDPVAFVKEALYALHAPMAAAPDDIAALRDTGFGEVFARWNEFSKLSKRERAVAIAASDKATMESFFEHLRRSIISRLVFARFDYADNFSTLILHDTNGRSLKFIPENPDDVRALSGRGEEASSFRPSPLNTFCWFHLEEGSKGTLQFPLASEGAALEGAEVATGAVAPTEGLPVHKIAGRIQYRDRREELSSIKNDPSAVRDVVVAKFVDYQGRASAEMMASLLHLIHSKSSSFWSHSPSVFMQNVTPKMFFDALQALSTSAGTKPQAGIMLEGRLYTFPLNFSTLKGVFLGAVNRLITRMHSLDSKDMVAVFAMTLAVMTYHKIQKHRTGKTLIMNLYLRDVLHLVQASKRSALFTEAPYCAWLETETQNVEELIVKCSALRFLKIGTVKDIPDADKGNVLNYLASFYNILEAVRGSTKWMDFLNIYTFAPEADIYAATVAKYSYENFLEELRVEQAGAEAEDVVTKLYTDIHPALGGPQRYVKDRKDLVTALRSFAENIKKLPPSLRKLLQNYVNSCYGKLRRFIGAKQFTLFRTIRPNVLHASTFFAAVQGAEGLVFPDPNLPRGVFIDSLDLVEYGKIQLAFEELAMILSDAQSMQSIIAELRSVPVQTVEAKEEYNKLKRRIDALPLATVEIAAGWALRYMSEGKGGMDTAIGMLALKSPEPGQLSKALQLSFSSVEVLTFLNSSLSVAQILQFFDKATAEDLAQLRITLGAFKAIAQAEPRSTALNLHTKHSLDRSITNIMEALDQLQLSLEGQTLFEQCDSLLRHKPEVYFNGSLVSSNMDESVVLCYLLLELVNRQQAKEEEVAAIDLVQTTMIDKKPVQMYIQDLVNTRIKNEVRLGIANDVAPFLRGLLTAFMGHQIGFISAAQFASVDIATGVMTFLVVQAVEYSSANPHNPLKPAEVFKKIARVTFGAEAFEGQKGSKIIAATVSYPPCLEDWYAMVDVDKLEKLTENPALLTGEAVANVSASNRFNDIADFFFTLRQASPIVPQTMISKARDIIMRNESTPFLERVGLTVLISDLLKLSEKAKVDCLQEAMSDIASYLPLTIQGQYLFRYDCFVKKFIEGGAAADAAKHTSTELINEALNAIEAAYNEKANEIFNSLLSKPEELQTAIERGFQYLQHVPVLAFGKRIAEEIISALSQRSPWDSVSDRLQLLKEVNWSITERTPVRKRAIERLTRPRFFNPLQLAADILSFMATGSYERRRLPKALLIKRVSATAKKIVKRLRPVGKAQDREMRIAASEKLREQLGAPAPPQEIEAVPSGEQPGEQPSTESPTRESAVGESSPLGSEELAKPETSEELEVVSVPLREETVSSQQGAAAEDKTSDVSADESRASSPTQTGSQDISAFGEGAQQILSALVNIQTDTPMVKDILLLPVEFQG</sequence>
<accession>U6MJ40</accession>
<evidence type="ECO:0000313" key="4">
    <source>
        <dbReference type="Proteomes" id="UP000030754"/>
    </source>
</evidence>
<gene>
    <name evidence="3" type="ORF">ENH_00058490</name>
</gene>
<evidence type="ECO:0008006" key="5">
    <source>
        <dbReference type="Google" id="ProtNLM"/>
    </source>
</evidence>
<keyword evidence="2" id="KW-1133">Transmembrane helix</keyword>
<feature type="region of interest" description="Disordered" evidence="1">
    <location>
        <begin position="1950"/>
        <end position="2053"/>
    </location>
</feature>
<dbReference type="GeneID" id="25475990"/>
<feature type="transmembrane region" description="Helical" evidence="2">
    <location>
        <begin position="14"/>
        <end position="34"/>
    </location>
</feature>
<feature type="transmembrane region" description="Helical" evidence="2">
    <location>
        <begin position="261"/>
        <end position="281"/>
    </location>
</feature>
<dbReference type="Proteomes" id="UP000030754">
    <property type="component" value="Unassembled WGS sequence"/>
</dbReference>
<dbReference type="OrthoDB" id="371154at2759"/>
<keyword evidence="2" id="KW-0812">Transmembrane</keyword>
<name>U6MJ40_9EIME</name>
<evidence type="ECO:0000313" key="3">
    <source>
        <dbReference type="EMBL" id="CDJ64026.1"/>
    </source>
</evidence>
<keyword evidence="2" id="KW-0472">Membrane</keyword>
<keyword evidence="4" id="KW-1185">Reference proteome</keyword>
<evidence type="ECO:0000256" key="1">
    <source>
        <dbReference type="SAM" id="MobiDB-lite"/>
    </source>
</evidence>
<dbReference type="VEuPathDB" id="ToxoDB:ENH_00058490"/>
<proteinExistence type="predicted"/>
<reference evidence="3" key="1">
    <citation type="submission" date="2013-10" db="EMBL/GenBank/DDBJ databases">
        <title>Genomic analysis of the causative agents of coccidiosis in chickens.</title>
        <authorList>
            <person name="Reid A.J."/>
            <person name="Blake D."/>
            <person name="Billington K."/>
            <person name="Browne H."/>
            <person name="Dunn M."/>
            <person name="Hung S."/>
            <person name="Kawahara F."/>
            <person name="Miranda-Saavedra D."/>
            <person name="Mourier T."/>
            <person name="Nagra H."/>
            <person name="Otto T.D."/>
            <person name="Rawlings N."/>
            <person name="Sanchez A."/>
            <person name="Sanders M."/>
            <person name="Subramaniam C."/>
            <person name="Tay Y."/>
            <person name="Dear P."/>
            <person name="Doerig C."/>
            <person name="Gruber A."/>
            <person name="Parkinson J."/>
            <person name="Shirley M."/>
            <person name="Wan K.L."/>
            <person name="Berriman M."/>
            <person name="Tomley F."/>
            <person name="Pain A."/>
        </authorList>
    </citation>
    <scope>NUCLEOTIDE SEQUENCE [LARGE SCALE GENOMIC DNA]</scope>
    <source>
        <strain evidence="3">Houghton</strain>
    </source>
</reference>
<organism evidence="3 4">
    <name type="scientific">Eimeria necatrix</name>
    <dbReference type="NCBI Taxonomy" id="51315"/>
    <lineage>
        <taxon>Eukaryota</taxon>
        <taxon>Sar</taxon>
        <taxon>Alveolata</taxon>
        <taxon>Apicomplexa</taxon>
        <taxon>Conoidasida</taxon>
        <taxon>Coccidia</taxon>
        <taxon>Eucoccidiorida</taxon>
        <taxon>Eimeriorina</taxon>
        <taxon>Eimeriidae</taxon>
        <taxon>Eimeria</taxon>
    </lineage>
</organism>
<reference evidence="3" key="2">
    <citation type="submission" date="2013-10" db="EMBL/GenBank/DDBJ databases">
        <authorList>
            <person name="Aslett M."/>
        </authorList>
    </citation>
    <scope>NUCLEOTIDE SEQUENCE [LARGE SCALE GENOMIC DNA]</scope>
    <source>
        <strain evidence="3">Houghton</strain>
    </source>
</reference>
<dbReference type="EMBL" id="HG722896">
    <property type="protein sequence ID" value="CDJ64026.1"/>
    <property type="molecule type" value="Genomic_DNA"/>
</dbReference>
<feature type="compositionally biased region" description="Basic and acidic residues" evidence="1">
    <location>
        <begin position="2026"/>
        <end position="2039"/>
    </location>
</feature>
<evidence type="ECO:0000256" key="2">
    <source>
        <dbReference type="SAM" id="Phobius"/>
    </source>
</evidence>
<feature type="compositionally biased region" description="Polar residues" evidence="1">
    <location>
        <begin position="2040"/>
        <end position="2051"/>
    </location>
</feature>